<gene>
    <name evidence="1" type="ORF">DGMP_06690</name>
</gene>
<evidence type="ECO:0000313" key="1">
    <source>
        <dbReference type="EMBL" id="BCL59976.1"/>
    </source>
</evidence>
<evidence type="ECO:0000313" key="2">
    <source>
        <dbReference type="Proteomes" id="UP000826725"/>
    </source>
</evidence>
<protein>
    <submittedName>
        <fullName evidence="1">Uncharacterized protein</fullName>
    </submittedName>
</protein>
<keyword evidence="2" id="KW-1185">Reference proteome</keyword>
<accession>A0A8D5JQF9</accession>
<name>A0A8D5JQF9_9BACT</name>
<dbReference type="RefSeq" id="WP_228856151.1">
    <property type="nucleotide sequence ID" value="NZ_AP024086.1"/>
</dbReference>
<reference evidence="1" key="1">
    <citation type="submission" date="2020-09" db="EMBL/GenBank/DDBJ databases">
        <title>Desulfogranum mesoprofundum gen. nov., sp. nov., a novel mesophilic, sulfate-reducing chemolithoautotroph isolated from a deep-sea hydrothermal vent chimney in the Suiyo Seamount.</title>
        <authorList>
            <person name="Hashimoto Y."/>
            <person name="Nakagawa S."/>
        </authorList>
    </citation>
    <scope>NUCLEOTIDE SEQUENCE</scope>
    <source>
        <strain evidence="1">KT2</strain>
    </source>
</reference>
<dbReference type="KEGG" id="dbk:DGMP_06690"/>
<dbReference type="Proteomes" id="UP000826725">
    <property type="component" value="Chromosome"/>
</dbReference>
<proteinExistence type="predicted"/>
<dbReference type="AlphaFoldDB" id="A0A8D5JQF9"/>
<sequence length="100" mass="10917">MSAFIFDFIRAGGDVPARTDRHYLAGKVTVNGSPAARRVVVLDRDTFTYRGSTWSDATTGDWELSGLPEHEPESLVVLALDEAGDFNAEVADHISQVIHT</sequence>
<organism evidence="1 2">
    <name type="scientific">Desulfomarina profundi</name>
    <dbReference type="NCBI Taxonomy" id="2772557"/>
    <lineage>
        <taxon>Bacteria</taxon>
        <taxon>Pseudomonadati</taxon>
        <taxon>Thermodesulfobacteriota</taxon>
        <taxon>Desulfobulbia</taxon>
        <taxon>Desulfobulbales</taxon>
        <taxon>Desulfobulbaceae</taxon>
        <taxon>Desulfomarina</taxon>
    </lineage>
</organism>
<dbReference type="EMBL" id="AP024086">
    <property type="protein sequence ID" value="BCL59976.1"/>
    <property type="molecule type" value="Genomic_DNA"/>
</dbReference>